<gene>
    <name evidence="1" type="ordered locus">Tgr7_0065</name>
</gene>
<dbReference type="STRING" id="396588.Tgr7_0065"/>
<dbReference type="HOGENOM" id="CLU_2262553_0_0_6"/>
<evidence type="ECO:0000313" key="1">
    <source>
        <dbReference type="EMBL" id="ACL71169.1"/>
    </source>
</evidence>
<organism evidence="1 2">
    <name type="scientific">Thioalkalivibrio sulfidiphilus (strain HL-EbGR7)</name>
    <dbReference type="NCBI Taxonomy" id="396588"/>
    <lineage>
        <taxon>Bacteria</taxon>
        <taxon>Pseudomonadati</taxon>
        <taxon>Pseudomonadota</taxon>
        <taxon>Gammaproteobacteria</taxon>
        <taxon>Chromatiales</taxon>
        <taxon>Ectothiorhodospiraceae</taxon>
        <taxon>Thioalkalivibrio</taxon>
    </lineage>
</organism>
<reference evidence="1 2" key="1">
    <citation type="journal article" date="2011" name="Stand. Genomic Sci.">
        <title>Complete genome sequence of 'Thioalkalivibrio sulfidophilus' HL-EbGr7.</title>
        <authorList>
            <person name="Muyzer G."/>
            <person name="Sorokin D.Y."/>
            <person name="Mavromatis K."/>
            <person name="Lapidus A."/>
            <person name="Clum A."/>
            <person name="Ivanova N."/>
            <person name="Pati A."/>
            <person name="d'Haeseleer P."/>
            <person name="Woyke T."/>
            <person name="Kyrpides N.C."/>
        </authorList>
    </citation>
    <scope>NUCLEOTIDE SEQUENCE [LARGE SCALE GENOMIC DNA]</scope>
    <source>
        <strain evidence="1 2">HL-EbGR7</strain>
    </source>
</reference>
<accession>B8GTA9</accession>
<dbReference type="SUPFAM" id="SSF75169">
    <property type="entry name" value="DsrEFH-like"/>
    <property type="match status" value="1"/>
</dbReference>
<dbReference type="RefSeq" id="WP_012636658.1">
    <property type="nucleotide sequence ID" value="NC_011901.1"/>
</dbReference>
<evidence type="ECO:0000313" key="2">
    <source>
        <dbReference type="Proteomes" id="UP000002383"/>
    </source>
</evidence>
<dbReference type="EMBL" id="CP001339">
    <property type="protein sequence ID" value="ACL71169.1"/>
    <property type="molecule type" value="Genomic_DNA"/>
</dbReference>
<protein>
    <recommendedName>
        <fullName evidence="3">DsrE family protein</fullName>
    </recommendedName>
</protein>
<dbReference type="OrthoDB" id="5795860at2"/>
<sequence length="103" mass="11530">MQLGIVVVDDRCAPHAIGLLKAAQARDWTSRCFLTDRGVFLLKDPEFRGLLDEGKTHFSICELSIERYADDGVSVHELEDKIVVGGQYQNAELVHNSDQVLVF</sequence>
<name>B8GTA9_THISH</name>
<keyword evidence="2" id="KW-1185">Reference proteome</keyword>
<dbReference type="InterPro" id="IPR027396">
    <property type="entry name" value="DsrEFH-like"/>
</dbReference>
<dbReference type="Proteomes" id="UP000002383">
    <property type="component" value="Chromosome"/>
</dbReference>
<evidence type="ECO:0008006" key="3">
    <source>
        <dbReference type="Google" id="ProtNLM"/>
    </source>
</evidence>
<dbReference type="KEGG" id="tgr:Tgr7_0065"/>
<proteinExistence type="predicted"/>
<dbReference type="AlphaFoldDB" id="B8GTA9"/>